<sequence>MSVHRVPAAEVSVSPRLVRELLTDQHPDLAGLDIVVLANGWDNVVCRLGRDHLVRLPRRAASAVLVVNEQRWLPELAAHLPLPVPAPVRVGRPGRGYPWSWSVVPFLPGEIAARTPPADPGAAARALGEFLAELHRPAPSDAPGHPARGIPLAGRTARLMAQLPTLADPVERAAALRLWEYATAAPAWAGPPGWLHGDLHPANLLVDQGRLSAVLDFGDLTAGDPATDLAVAWMLLPAPYRAEFRDAYGRADDATWVRARGWALALALVFLAHSADSPLMARIGRRTMDAVLDRDAGSDEGPNEGPAPTG</sequence>
<name>A0ABU2JU73_9ACTN</name>
<evidence type="ECO:0000313" key="3">
    <source>
        <dbReference type="Proteomes" id="UP001183410"/>
    </source>
</evidence>
<dbReference type="GO" id="GO:0016740">
    <property type="term" value="F:transferase activity"/>
    <property type="evidence" value="ECO:0007669"/>
    <property type="project" value="UniProtKB-KW"/>
</dbReference>
<accession>A0ABU2JU73</accession>
<dbReference type="PANTHER" id="PTHR21310">
    <property type="entry name" value="AMINOGLYCOSIDE PHOSPHOTRANSFERASE-RELATED-RELATED"/>
    <property type="match status" value="1"/>
</dbReference>
<dbReference type="SUPFAM" id="SSF56112">
    <property type="entry name" value="Protein kinase-like (PK-like)"/>
    <property type="match status" value="1"/>
</dbReference>
<dbReference type="InterPro" id="IPR011009">
    <property type="entry name" value="Kinase-like_dom_sf"/>
</dbReference>
<protein>
    <submittedName>
        <fullName evidence="2">Aminoglycoside phosphotransferase family protein</fullName>
        <ecNumber evidence="2">2.7.-.-</ecNumber>
    </submittedName>
</protein>
<dbReference type="InterPro" id="IPR002575">
    <property type="entry name" value="Aminoglycoside_PTrfase"/>
</dbReference>
<evidence type="ECO:0000259" key="1">
    <source>
        <dbReference type="Pfam" id="PF01636"/>
    </source>
</evidence>
<comment type="caution">
    <text evidence="2">The sequence shown here is derived from an EMBL/GenBank/DDBJ whole genome shotgun (WGS) entry which is preliminary data.</text>
</comment>
<dbReference type="RefSeq" id="WP_311668592.1">
    <property type="nucleotide sequence ID" value="NZ_JAVREO010000011.1"/>
</dbReference>
<dbReference type="Gene3D" id="3.30.200.20">
    <property type="entry name" value="Phosphorylase Kinase, domain 1"/>
    <property type="match status" value="1"/>
</dbReference>
<dbReference type="CDD" id="cd05155">
    <property type="entry name" value="APH_ChoK_like_1"/>
    <property type="match status" value="1"/>
</dbReference>
<dbReference type="InterPro" id="IPR051678">
    <property type="entry name" value="AGP_Transferase"/>
</dbReference>
<organism evidence="2 3">
    <name type="scientific">Streptomyces chisholmiae</name>
    <dbReference type="NCBI Taxonomy" id="3075540"/>
    <lineage>
        <taxon>Bacteria</taxon>
        <taxon>Bacillati</taxon>
        <taxon>Actinomycetota</taxon>
        <taxon>Actinomycetes</taxon>
        <taxon>Kitasatosporales</taxon>
        <taxon>Streptomycetaceae</taxon>
        <taxon>Streptomyces</taxon>
    </lineage>
</organism>
<keyword evidence="3" id="KW-1185">Reference proteome</keyword>
<keyword evidence="2" id="KW-0808">Transferase</keyword>
<gene>
    <name evidence="2" type="ORF">RM844_19655</name>
</gene>
<dbReference type="Pfam" id="PF01636">
    <property type="entry name" value="APH"/>
    <property type="match status" value="1"/>
</dbReference>
<proteinExistence type="predicted"/>
<dbReference type="EMBL" id="JAVREO010000011">
    <property type="protein sequence ID" value="MDT0268505.1"/>
    <property type="molecule type" value="Genomic_DNA"/>
</dbReference>
<feature type="domain" description="Aminoglycoside phosphotransferase" evidence="1">
    <location>
        <begin position="34"/>
        <end position="262"/>
    </location>
</feature>
<reference evidence="3" key="1">
    <citation type="submission" date="2023-07" db="EMBL/GenBank/DDBJ databases">
        <title>30 novel species of actinomycetes from the DSMZ collection.</title>
        <authorList>
            <person name="Nouioui I."/>
        </authorList>
    </citation>
    <scope>NUCLEOTIDE SEQUENCE [LARGE SCALE GENOMIC DNA]</scope>
    <source>
        <strain evidence="3">DSM 44915</strain>
    </source>
</reference>
<dbReference type="PANTHER" id="PTHR21310:SF42">
    <property type="entry name" value="BIFUNCTIONAL AAC_APH"/>
    <property type="match status" value="1"/>
</dbReference>
<dbReference type="Gene3D" id="3.90.1200.10">
    <property type="match status" value="1"/>
</dbReference>
<evidence type="ECO:0000313" key="2">
    <source>
        <dbReference type="EMBL" id="MDT0268505.1"/>
    </source>
</evidence>
<dbReference type="Proteomes" id="UP001183410">
    <property type="component" value="Unassembled WGS sequence"/>
</dbReference>
<dbReference type="EC" id="2.7.-.-" evidence="2"/>